<reference evidence="1 2" key="1">
    <citation type="journal article" date="2023" name="PLoS ONE">
        <title>Genome-based metabolic and phylogenomic analysis of three Terrisporobacter species.</title>
        <authorList>
            <person name="Boer T."/>
            <person name="Bengelsdorf F.R."/>
            <person name="Bomeke M."/>
            <person name="Daniel R."/>
            <person name="Poehlein A."/>
        </authorList>
    </citation>
    <scope>NUCLEOTIDE SEQUENCE [LARGE SCALE GENOMIC DNA]</scope>
    <source>
        <strain evidence="1 2">DSM 1288</strain>
    </source>
</reference>
<gene>
    <name evidence="1" type="ORF">TEGL_34790</name>
</gene>
<dbReference type="Proteomes" id="UP001348492">
    <property type="component" value="Chromosome"/>
</dbReference>
<dbReference type="EMBL" id="CP117523">
    <property type="protein sequence ID" value="WWD85032.1"/>
    <property type="molecule type" value="Genomic_DNA"/>
</dbReference>
<evidence type="ECO:0000313" key="2">
    <source>
        <dbReference type="Proteomes" id="UP001348492"/>
    </source>
</evidence>
<dbReference type="RefSeq" id="WP_018591678.1">
    <property type="nucleotide sequence ID" value="NZ_CP117523.1"/>
</dbReference>
<protein>
    <submittedName>
        <fullName evidence="1">Uncharacterized protein</fullName>
    </submittedName>
</protein>
<evidence type="ECO:0000313" key="1">
    <source>
        <dbReference type="EMBL" id="WWD85032.1"/>
    </source>
</evidence>
<sequence length="179" mass="19388">MADIKCTDNLILNFSASYVVPATFDLVDATKFSIAVSTDGLIVYKDIVDYPVSEIVGPCQTKVNNVNVKLGQVKVSGVLVYRVAGHGIKSDPLIIPVELQDKVNIGGNIWSSADGFVEVRDGENDYMTVAFVLPDEDIDPGLLTVTLKSLKLGSTYEEEQSKNKVVTLLGEFKLAYGLV</sequence>
<accession>A0ABZ2EZA9</accession>
<organism evidence="1 2">
    <name type="scientific">Terrisporobacter glycolicus ATCC 14880 = DSM 1288</name>
    <dbReference type="NCBI Taxonomy" id="1121315"/>
    <lineage>
        <taxon>Bacteria</taxon>
        <taxon>Bacillati</taxon>
        <taxon>Bacillota</taxon>
        <taxon>Clostridia</taxon>
        <taxon>Peptostreptococcales</taxon>
        <taxon>Peptostreptococcaceae</taxon>
        <taxon>Terrisporobacter</taxon>
    </lineage>
</organism>
<keyword evidence="2" id="KW-1185">Reference proteome</keyword>
<name>A0ABZ2EZA9_9FIRM</name>
<proteinExistence type="predicted"/>